<dbReference type="Pfam" id="PF01569">
    <property type="entry name" value="PAP2"/>
    <property type="match status" value="1"/>
</dbReference>
<keyword evidence="2" id="KW-0812">Transmembrane</keyword>
<dbReference type="Proteomes" id="UP000239494">
    <property type="component" value="Unassembled WGS sequence"/>
</dbReference>
<feature type="compositionally biased region" description="Polar residues" evidence="1">
    <location>
        <begin position="234"/>
        <end position="244"/>
    </location>
</feature>
<evidence type="ECO:0000256" key="1">
    <source>
        <dbReference type="SAM" id="MobiDB-lite"/>
    </source>
</evidence>
<evidence type="ECO:0000313" key="4">
    <source>
        <dbReference type="EMBL" id="PRY38698.1"/>
    </source>
</evidence>
<name>A0A2T0SZ56_9PSEU</name>
<evidence type="ECO:0000313" key="5">
    <source>
        <dbReference type="Proteomes" id="UP000239494"/>
    </source>
</evidence>
<dbReference type="InterPro" id="IPR036938">
    <property type="entry name" value="PAP2/HPO_sf"/>
</dbReference>
<protein>
    <submittedName>
        <fullName evidence="4">Undecaprenyl-diphosphatase</fullName>
    </submittedName>
</protein>
<proteinExistence type="predicted"/>
<feature type="transmembrane region" description="Helical" evidence="2">
    <location>
        <begin position="67"/>
        <end position="89"/>
    </location>
</feature>
<dbReference type="SMART" id="SM00014">
    <property type="entry name" value="acidPPc"/>
    <property type="match status" value="1"/>
</dbReference>
<reference evidence="4 5" key="1">
    <citation type="submission" date="2018-03" db="EMBL/GenBank/DDBJ databases">
        <title>Genomic Encyclopedia of Archaeal and Bacterial Type Strains, Phase II (KMG-II): from individual species to whole genera.</title>
        <authorList>
            <person name="Goeker M."/>
        </authorList>
    </citation>
    <scope>NUCLEOTIDE SEQUENCE [LARGE SCALE GENOMIC DNA]</scope>
    <source>
        <strain evidence="4 5">DSM 44720</strain>
    </source>
</reference>
<evidence type="ECO:0000256" key="2">
    <source>
        <dbReference type="SAM" id="Phobius"/>
    </source>
</evidence>
<evidence type="ECO:0000259" key="3">
    <source>
        <dbReference type="SMART" id="SM00014"/>
    </source>
</evidence>
<dbReference type="Gene3D" id="1.20.144.10">
    <property type="entry name" value="Phosphatidic acid phosphatase type 2/haloperoxidase"/>
    <property type="match status" value="2"/>
</dbReference>
<keyword evidence="2" id="KW-1133">Transmembrane helix</keyword>
<keyword evidence="5" id="KW-1185">Reference proteome</keyword>
<feature type="transmembrane region" description="Helical" evidence="2">
    <location>
        <begin position="166"/>
        <end position="189"/>
    </location>
</feature>
<feature type="transmembrane region" description="Helical" evidence="2">
    <location>
        <begin position="195"/>
        <end position="215"/>
    </location>
</feature>
<feature type="domain" description="Phosphatidic acid phosphatase type 2/haloperoxidase" evidence="3">
    <location>
        <begin position="97"/>
        <end position="209"/>
    </location>
</feature>
<keyword evidence="2" id="KW-0472">Membrane</keyword>
<dbReference type="PANTHER" id="PTHR14969">
    <property type="entry name" value="SPHINGOSINE-1-PHOSPHATE PHOSPHOHYDROLASE"/>
    <property type="match status" value="1"/>
</dbReference>
<accession>A0A2T0SZ56</accession>
<comment type="caution">
    <text evidence="4">The sequence shown here is derived from an EMBL/GenBank/DDBJ whole genome shotgun (WGS) entry which is preliminary data.</text>
</comment>
<feature type="transmembrane region" description="Helical" evidence="2">
    <location>
        <begin position="12"/>
        <end position="33"/>
    </location>
</feature>
<dbReference type="PANTHER" id="PTHR14969:SF13">
    <property type="entry name" value="AT30094P"/>
    <property type="match status" value="1"/>
</dbReference>
<feature type="region of interest" description="Disordered" evidence="1">
    <location>
        <begin position="221"/>
        <end position="244"/>
    </location>
</feature>
<sequence length="244" mass="26250">MRPSDTRFGLRSVLALVALALAAVPFGLLLFFVQDQWPPLQTVDDDARDGLHRFALAHDVFATAMKVLSFVGSAPVYFVVFTVLAGWLLRRELHRLAAFVVVTQLGGAALNEVVKAVVHRARPIVADPLAHASGLSFPSGHSQAAVVSYSVLSLLFWPAMSRGWRWVALVLSVVMVLGIGLSRVALSVHYVSDVLAGYTLGAAWVTAMTAVFSAWRRERGERPVDPGDGLAPEQASQLRPGSGV</sequence>
<dbReference type="EMBL" id="PVTF01000008">
    <property type="protein sequence ID" value="PRY38698.1"/>
    <property type="molecule type" value="Genomic_DNA"/>
</dbReference>
<dbReference type="InterPro" id="IPR000326">
    <property type="entry name" value="PAP2/HPO"/>
</dbReference>
<dbReference type="AlphaFoldDB" id="A0A2T0SZ56"/>
<gene>
    <name evidence="4" type="ORF">CLV43_10898</name>
</gene>
<dbReference type="CDD" id="cd03392">
    <property type="entry name" value="PAP2_like_2"/>
    <property type="match status" value="1"/>
</dbReference>
<organism evidence="4 5">
    <name type="scientific">Umezawaea tangerina</name>
    <dbReference type="NCBI Taxonomy" id="84725"/>
    <lineage>
        <taxon>Bacteria</taxon>
        <taxon>Bacillati</taxon>
        <taxon>Actinomycetota</taxon>
        <taxon>Actinomycetes</taxon>
        <taxon>Pseudonocardiales</taxon>
        <taxon>Pseudonocardiaceae</taxon>
        <taxon>Umezawaea</taxon>
    </lineage>
</organism>
<dbReference type="SUPFAM" id="SSF48317">
    <property type="entry name" value="Acid phosphatase/Vanadium-dependent haloperoxidase"/>
    <property type="match status" value="1"/>
</dbReference>